<dbReference type="EMBL" id="JAGIKT010000014">
    <property type="protein sequence ID" value="MBP0111049.1"/>
    <property type="molecule type" value="Genomic_DNA"/>
</dbReference>
<protein>
    <submittedName>
        <fullName evidence="1">Enoyl-CoA hydratase/isomerase family protein</fullName>
    </submittedName>
</protein>
<dbReference type="InterPro" id="IPR001753">
    <property type="entry name" value="Enoyl-CoA_hydra/iso"/>
</dbReference>
<organism evidence="1 2">
    <name type="scientific">Bradyrhizobium vignae</name>
    <dbReference type="NCBI Taxonomy" id="1549949"/>
    <lineage>
        <taxon>Bacteria</taxon>
        <taxon>Pseudomonadati</taxon>
        <taxon>Pseudomonadota</taxon>
        <taxon>Alphaproteobacteria</taxon>
        <taxon>Hyphomicrobiales</taxon>
        <taxon>Nitrobacteraceae</taxon>
        <taxon>Bradyrhizobium</taxon>
    </lineage>
</organism>
<accession>A0ABS3ZSC4</accession>
<dbReference type="RefSeq" id="WP_209294788.1">
    <property type="nucleotide sequence ID" value="NZ_JAGIKT010000014.1"/>
</dbReference>
<proteinExistence type="predicted"/>
<dbReference type="Proteomes" id="UP000669317">
    <property type="component" value="Unassembled WGS sequence"/>
</dbReference>
<dbReference type="PANTHER" id="PTHR11941">
    <property type="entry name" value="ENOYL-COA HYDRATASE-RELATED"/>
    <property type="match status" value="1"/>
</dbReference>
<dbReference type="InterPro" id="IPR029045">
    <property type="entry name" value="ClpP/crotonase-like_dom_sf"/>
</dbReference>
<gene>
    <name evidence="1" type="ORF">JWS04_08085</name>
</gene>
<dbReference type="Gene3D" id="3.90.226.10">
    <property type="entry name" value="2-enoyl-CoA Hydratase, Chain A, domain 1"/>
    <property type="match status" value="1"/>
</dbReference>
<comment type="caution">
    <text evidence="1">The sequence shown here is derived from an EMBL/GenBank/DDBJ whole genome shotgun (WGS) entry which is preliminary data.</text>
</comment>
<dbReference type="SUPFAM" id="SSF52096">
    <property type="entry name" value="ClpP/crotonase"/>
    <property type="match status" value="1"/>
</dbReference>
<dbReference type="PANTHER" id="PTHR11941:SF54">
    <property type="entry name" value="ENOYL-COA HYDRATASE, MITOCHONDRIAL"/>
    <property type="match status" value="1"/>
</dbReference>
<name>A0ABS3ZSC4_9BRAD</name>
<sequence>MAGVKFVSREYEDKVELLAINRPERRNALGEDILKDLVESVGRAANDEDVNVILLAGNGPGFSAGADLKDFSAGGINDTFDLNRRLGAFVRSLALVRKPVVCAVDGFALGGGLMLAASCDVVVTARLTRWHLPEVSLGWLPGFGLDTLAARVGPFAARSLSWSPTAIDGVEAHRLGLADILSPATETAREAALRYAKALAAMPPHAVLTTKQFFSTSVTARAEVMDDLANRYFSQDILHETARANMQRFLPKKAADA</sequence>
<dbReference type="CDD" id="cd06558">
    <property type="entry name" value="crotonase-like"/>
    <property type="match status" value="1"/>
</dbReference>
<evidence type="ECO:0000313" key="2">
    <source>
        <dbReference type="Proteomes" id="UP000669317"/>
    </source>
</evidence>
<evidence type="ECO:0000313" key="1">
    <source>
        <dbReference type="EMBL" id="MBP0111049.1"/>
    </source>
</evidence>
<keyword evidence="2" id="KW-1185">Reference proteome</keyword>
<dbReference type="Pfam" id="PF00378">
    <property type="entry name" value="ECH_1"/>
    <property type="match status" value="1"/>
</dbReference>
<reference evidence="1 2" key="1">
    <citation type="submission" date="2021-03" db="EMBL/GenBank/DDBJ databases">
        <title>Genome Sequence of Bradyrhizobium vignae strain ISRA400.</title>
        <authorList>
            <person name="Tisa L.S."/>
            <person name="Svistoonoff S."/>
            <person name="Hocher V."/>
            <person name="Fall S."/>
            <person name="Zaiya A."/>
            <person name="Naing D."/>
            <person name="Niang N."/>
            <person name="Diouf A."/>
            <person name="Dasylva M.C."/>
            <person name="Toure O."/>
            <person name="Gueye M."/>
            <person name="Gully D."/>
            <person name="Tisseyre P."/>
            <person name="Simpson S."/>
            <person name="Morris K."/>
            <person name="Thomas W.K."/>
        </authorList>
    </citation>
    <scope>NUCLEOTIDE SEQUENCE [LARGE SCALE GENOMIC DNA]</scope>
    <source>
        <strain evidence="1 2">ISRA400</strain>
    </source>
</reference>